<geneLocation type="plasmid" evidence="1 2">
    <name>unnamed1</name>
</geneLocation>
<dbReference type="AlphaFoldDB" id="A0A6C0PB13"/>
<keyword evidence="1" id="KW-0614">Plasmid</keyword>
<organism evidence="1 2">
    <name type="scientific">Paenibacillus rhizovicinus</name>
    <dbReference type="NCBI Taxonomy" id="2704463"/>
    <lineage>
        <taxon>Bacteria</taxon>
        <taxon>Bacillati</taxon>
        <taxon>Bacillota</taxon>
        <taxon>Bacilli</taxon>
        <taxon>Bacillales</taxon>
        <taxon>Paenibacillaceae</taxon>
        <taxon>Paenibacillus</taxon>
    </lineage>
</organism>
<gene>
    <name evidence="1" type="ORF">GZH47_32230</name>
</gene>
<sequence length="61" mass="6622">MSRAVVFVIDGDHFDSIECPVCNKGAIDPDCIWCTGAGHLEQVRLYISNSTSSSDANIYSI</sequence>
<accession>A0A6C0PB13</accession>
<evidence type="ECO:0000313" key="2">
    <source>
        <dbReference type="Proteomes" id="UP000479114"/>
    </source>
</evidence>
<dbReference type="Proteomes" id="UP000479114">
    <property type="component" value="Plasmid unnamed1"/>
</dbReference>
<evidence type="ECO:0000313" key="1">
    <source>
        <dbReference type="EMBL" id="QHW35555.1"/>
    </source>
</evidence>
<name>A0A6C0PB13_9BACL</name>
<protein>
    <submittedName>
        <fullName evidence="1">Uncharacterized protein</fullName>
    </submittedName>
</protein>
<reference evidence="1 2" key="1">
    <citation type="submission" date="2020-02" db="EMBL/GenBank/DDBJ databases">
        <title>Paenibacillus sp. nov., isolated from rhizosphere soil of tomato.</title>
        <authorList>
            <person name="Weon H.-Y."/>
            <person name="Lee S.A."/>
        </authorList>
    </citation>
    <scope>NUCLEOTIDE SEQUENCE [LARGE SCALE GENOMIC DNA]</scope>
    <source>
        <strain evidence="1 2">14171R-81</strain>
        <plasmid evidence="1 2">unnamed1</plasmid>
    </source>
</reference>
<dbReference type="RefSeq" id="WP_162645701.1">
    <property type="nucleotide sequence ID" value="NZ_CP048287.1"/>
</dbReference>
<keyword evidence="2" id="KW-1185">Reference proteome</keyword>
<dbReference type="KEGG" id="prz:GZH47_32230"/>
<proteinExistence type="predicted"/>
<dbReference type="EMBL" id="CP048287">
    <property type="protein sequence ID" value="QHW35555.1"/>
    <property type="molecule type" value="Genomic_DNA"/>
</dbReference>